<evidence type="ECO:0000256" key="3">
    <source>
        <dbReference type="ARBA" id="ARBA00022989"/>
    </source>
</evidence>
<keyword evidence="3 5" id="KW-1133">Transmembrane helix</keyword>
<dbReference type="PANTHER" id="PTHR43701:SF2">
    <property type="entry name" value="MEMBRANE TRANSPORTER PROTEIN YJNA-RELATED"/>
    <property type="match status" value="1"/>
</dbReference>
<gene>
    <name evidence="6" type="ORF">TBK1r_48190</name>
</gene>
<evidence type="ECO:0000256" key="5">
    <source>
        <dbReference type="RuleBase" id="RU363041"/>
    </source>
</evidence>
<comment type="subcellular location">
    <subcellularLocation>
        <location evidence="5">Cell membrane</location>
        <topology evidence="5">Multi-pass membrane protein</topology>
    </subcellularLocation>
    <subcellularLocation>
        <location evidence="1">Membrane</location>
        <topology evidence="1">Multi-pass membrane protein</topology>
    </subcellularLocation>
</comment>
<keyword evidence="4 5" id="KW-0472">Membrane</keyword>
<name>A0ABX5XUU9_9BACT</name>
<feature type="transmembrane region" description="Helical" evidence="5">
    <location>
        <begin position="55"/>
        <end position="76"/>
    </location>
</feature>
<protein>
    <recommendedName>
        <fullName evidence="5">Probable membrane transporter protein</fullName>
    </recommendedName>
</protein>
<dbReference type="Proteomes" id="UP000318081">
    <property type="component" value="Chromosome"/>
</dbReference>
<evidence type="ECO:0000313" key="7">
    <source>
        <dbReference type="Proteomes" id="UP000318081"/>
    </source>
</evidence>
<keyword evidence="2 5" id="KW-0812">Transmembrane</keyword>
<organism evidence="6 7">
    <name type="scientific">Stieleria magnilauensis</name>
    <dbReference type="NCBI Taxonomy" id="2527963"/>
    <lineage>
        <taxon>Bacteria</taxon>
        <taxon>Pseudomonadati</taxon>
        <taxon>Planctomycetota</taxon>
        <taxon>Planctomycetia</taxon>
        <taxon>Pirellulales</taxon>
        <taxon>Pirellulaceae</taxon>
        <taxon>Stieleria</taxon>
    </lineage>
</organism>
<evidence type="ECO:0000256" key="1">
    <source>
        <dbReference type="ARBA" id="ARBA00004141"/>
    </source>
</evidence>
<accession>A0ABX5XUU9</accession>
<feature type="transmembrane region" description="Helical" evidence="5">
    <location>
        <begin position="88"/>
        <end position="114"/>
    </location>
</feature>
<dbReference type="InterPro" id="IPR002781">
    <property type="entry name" value="TM_pro_TauE-like"/>
</dbReference>
<sequence>MEGCRIAYGEEQLVTVSILLALVLAMLVGLSLGMLGSGGAIVMLPVLVYVAGVSAQNAVSMSLAIVGGTSVLGAFAQFRKGHFHLKATIIFSATGVAGAFLLAACVGMLVGNWASSRVTESSLKRGFAWFVILTAVVIGTVNIYGLFKPSVHPRAASAAQMIPAGNAIA</sequence>
<keyword evidence="7" id="KW-1185">Reference proteome</keyword>
<dbReference type="Pfam" id="PF01925">
    <property type="entry name" value="TauE"/>
    <property type="match status" value="1"/>
</dbReference>
<feature type="transmembrane region" description="Helical" evidence="5">
    <location>
        <begin position="12"/>
        <end position="35"/>
    </location>
</feature>
<evidence type="ECO:0000256" key="4">
    <source>
        <dbReference type="ARBA" id="ARBA00023136"/>
    </source>
</evidence>
<dbReference type="EMBL" id="CP036432">
    <property type="protein sequence ID" value="QDV85803.1"/>
    <property type="molecule type" value="Genomic_DNA"/>
</dbReference>
<keyword evidence="5" id="KW-1003">Cell membrane</keyword>
<dbReference type="PANTHER" id="PTHR43701">
    <property type="entry name" value="MEMBRANE TRANSPORTER PROTEIN MJ0441-RELATED"/>
    <property type="match status" value="1"/>
</dbReference>
<evidence type="ECO:0000313" key="6">
    <source>
        <dbReference type="EMBL" id="QDV85803.1"/>
    </source>
</evidence>
<reference evidence="6 7" key="1">
    <citation type="submission" date="2019-02" db="EMBL/GenBank/DDBJ databases">
        <title>Deep-cultivation of Planctomycetes and their phenomic and genomic characterization uncovers novel biology.</title>
        <authorList>
            <person name="Wiegand S."/>
            <person name="Jogler M."/>
            <person name="Boedeker C."/>
            <person name="Pinto D."/>
            <person name="Vollmers J."/>
            <person name="Rivas-Marin E."/>
            <person name="Kohn T."/>
            <person name="Peeters S.H."/>
            <person name="Heuer A."/>
            <person name="Rast P."/>
            <person name="Oberbeckmann S."/>
            <person name="Bunk B."/>
            <person name="Jeske O."/>
            <person name="Meyerdierks A."/>
            <person name="Storesund J.E."/>
            <person name="Kallscheuer N."/>
            <person name="Luecker S."/>
            <person name="Lage O.M."/>
            <person name="Pohl T."/>
            <person name="Merkel B.J."/>
            <person name="Hornburger P."/>
            <person name="Mueller R.-W."/>
            <person name="Bruemmer F."/>
            <person name="Labrenz M."/>
            <person name="Spormann A.M."/>
            <person name="Op den Camp H."/>
            <person name="Overmann J."/>
            <person name="Amann R."/>
            <person name="Jetten M.S.M."/>
            <person name="Mascher T."/>
            <person name="Medema M.H."/>
            <person name="Devos D.P."/>
            <person name="Kaster A.-K."/>
            <person name="Ovreas L."/>
            <person name="Rohde M."/>
            <person name="Galperin M.Y."/>
            <person name="Jogler C."/>
        </authorList>
    </citation>
    <scope>NUCLEOTIDE SEQUENCE [LARGE SCALE GENOMIC DNA]</scope>
    <source>
        <strain evidence="6 7">TBK1r</strain>
    </source>
</reference>
<evidence type="ECO:0000256" key="2">
    <source>
        <dbReference type="ARBA" id="ARBA00022692"/>
    </source>
</evidence>
<proteinExistence type="inferred from homology"/>
<comment type="similarity">
    <text evidence="5">Belongs to the 4-toluene sulfonate uptake permease (TSUP) (TC 2.A.102) family.</text>
</comment>
<feature type="transmembrane region" description="Helical" evidence="5">
    <location>
        <begin position="126"/>
        <end position="147"/>
    </location>
</feature>
<dbReference type="InterPro" id="IPR051598">
    <property type="entry name" value="TSUP/Inactive_protease-like"/>
</dbReference>